<proteinExistence type="predicted"/>
<name>A0A9N9NUJ4_9GLOM</name>
<reference evidence="1" key="1">
    <citation type="submission" date="2021-06" db="EMBL/GenBank/DDBJ databases">
        <authorList>
            <person name="Kallberg Y."/>
            <person name="Tangrot J."/>
            <person name="Rosling A."/>
        </authorList>
    </citation>
    <scope>NUCLEOTIDE SEQUENCE</scope>
    <source>
        <strain evidence="1">MA453B</strain>
    </source>
</reference>
<gene>
    <name evidence="1" type="ORF">DERYTH_LOCUS17869</name>
</gene>
<feature type="non-terminal residue" evidence="1">
    <location>
        <position position="42"/>
    </location>
</feature>
<dbReference type="InterPro" id="IPR036291">
    <property type="entry name" value="NAD(P)-bd_dom_sf"/>
</dbReference>
<dbReference type="EMBL" id="CAJVPY010017363">
    <property type="protein sequence ID" value="CAG8761615.1"/>
    <property type="molecule type" value="Genomic_DNA"/>
</dbReference>
<evidence type="ECO:0000313" key="2">
    <source>
        <dbReference type="Proteomes" id="UP000789405"/>
    </source>
</evidence>
<keyword evidence="2" id="KW-1185">Reference proteome</keyword>
<feature type="non-terminal residue" evidence="1">
    <location>
        <position position="1"/>
    </location>
</feature>
<dbReference type="SUPFAM" id="SSF51735">
    <property type="entry name" value="NAD(P)-binding Rossmann-fold domains"/>
    <property type="match status" value="1"/>
</dbReference>
<protein>
    <submittedName>
        <fullName evidence="1">16566_t:CDS:1</fullName>
    </submittedName>
</protein>
<accession>A0A9N9NUJ4</accession>
<dbReference type="Proteomes" id="UP000789405">
    <property type="component" value="Unassembled WGS sequence"/>
</dbReference>
<organism evidence="1 2">
    <name type="scientific">Dentiscutata erythropus</name>
    <dbReference type="NCBI Taxonomy" id="1348616"/>
    <lineage>
        <taxon>Eukaryota</taxon>
        <taxon>Fungi</taxon>
        <taxon>Fungi incertae sedis</taxon>
        <taxon>Mucoromycota</taxon>
        <taxon>Glomeromycotina</taxon>
        <taxon>Glomeromycetes</taxon>
        <taxon>Diversisporales</taxon>
        <taxon>Gigasporaceae</taxon>
        <taxon>Dentiscutata</taxon>
    </lineage>
</organism>
<dbReference type="Gene3D" id="3.40.50.720">
    <property type="entry name" value="NAD(P)-binding Rossmann-like Domain"/>
    <property type="match status" value="1"/>
</dbReference>
<comment type="caution">
    <text evidence="1">The sequence shown here is derived from an EMBL/GenBank/DDBJ whole genome shotgun (WGS) entry which is preliminary data.</text>
</comment>
<evidence type="ECO:0000313" key="1">
    <source>
        <dbReference type="EMBL" id="CAG8761615.1"/>
    </source>
</evidence>
<dbReference type="AlphaFoldDB" id="A0A9N9NUJ4"/>
<sequence>VATVIGGNTGIGIILASELASKNAYVFIASRSKDRGESSSYE</sequence>